<feature type="domain" description="N-acetyltransferase" evidence="1">
    <location>
        <begin position="26"/>
        <end position="195"/>
    </location>
</feature>
<gene>
    <name evidence="2" type="ORF">GYMLUDRAFT_44089</name>
</gene>
<dbReference type="AlphaFoldDB" id="A0A0D0BVS2"/>
<keyword evidence="3" id="KW-1185">Reference proteome</keyword>
<dbReference type="Proteomes" id="UP000053593">
    <property type="component" value="Unassembled WGS sequence"/>
</dbReference>
<dbReference type="Pfam" id="PF13302">
    <property type="entry name" value="Acetyltransf_3"/>
    <property type="match status" value="1"/>
</dbReference>
<dbReference type="PANTHER" id="PTHR43441">
    <property type="entry name" value="RIBOSOMAL-PROTEIN-SERINE ACETYLTRANSFERASE"/>
    <property type="match status" value="1"/>
</dbReference>
<accession>A0A0D0BVS2</accession>
<dbReference type="PANTHER" id="PTHR43441:SF5">
    <property type="entry name" value="FAMILY ACETYLTRANSFERASE, PUTATIVE-RELATED"/>
    <property type="match status" value="1"/>
</dbReference>
<dbReference type="InterPro" id="IPR051908">
    <property type="entry name" value="Ribosomal_N-acetyltransferase"/>
</dbReference>
<dbReference type="GO" id="GO:0008999">
    <property type="term" value="F:protein-N-terminal-alanine acetyltransferase activity"/>
    <property type="evidence" value="ECO:0007669"/>
    <property type="project" value="TreeGrafter"/>
</dbReference>
<sequence>MSPLLSSEKDTNFCFPIPDVLENDKVKLVPFIPSKHAKALVEGFDENTWNYLSYGPFQSTEQFVEEFWEKGMRPNPATTSFTILDKAGPLAANGEPAVAGIVSYINSSDLDACTEIGFVVVLPKFQRTHVTSNMVGLLMHYALDLPKDSGLGLRRLQWVCNAKNAPSLKVAERMGFRFEGVLRWTKVVPPSKLIGYKAGPERKGDPRAGTGGRDSAYSSCCWDDWEGGVREWVDKVMARTR</sequence>
<dbReference type="HOGENOM" id="CLU_078023_0_0_1"/>
<evidence type="ECO:0000259" key="1">
    <source>
        <dbReference type="PROSITE" id="PS51186"/>
    </source>
</evidence>
<dbReference type="InterPro" id="IPR016181">
    <property type="entry name" value="Acyl_CoA_acyltransferase"/>
</dbReference>
<dbReference type="InterPro" id="IPR000182">
    <property type="entry name" value="GNAT_dom"/>
</dbReference>
<dbReference type="OrthoDB" id="41238at2759"/>
<dbReference type="SUPFAM" id="SSF55729">
    <property type="entry name" value="Acyl-CoA N-acyltransferases (Nat)"/>
    <property type="match status" value="1"/>
</dbReference>
<dbReference type="EMBL" id="KN834778">
    <property type="protein sequence ID" value="KIK59651.1"/>
    <property type="molecule type" value="Genomic_DNA"/>
</dbReference>
<protein>
    <recommendedName>
        <fullName evidence="1">N-acetyltransferase domain-containing protein</fullName>
    </recommendedName>
</protein>
<dbReference type="Gene3D" id="3.40.630.30">
    <property type="match status" value="1"/>
</dbReference>
<evidence type="ECO:0000313" key="3">
    <source>
        <dbReference type="Proteomes" id="UP000053593"/>
    </source>
</evidence>
<evidence type="ECO:0000313" key="2">
    <source>
        <dbReference type="EMBL" id="KIK59651.1"/>
    </source>
</evidence>
<name>A0A0D0BVS2_9AGAR</name>
<organism evidence="2 3">
    <name type="scientific">Collybiopsis luxurians FD-317 M1</name>
    <dbReference type="NCBI Taxonomy" id="944289"/>
    <lineage>
        <taxon>Eukaryota</taxon>
        <taxon>Fungi</taxon>
        <taxon>Dikarya</taxon>
        <taxon>Basidiomycota</taxon>
        <taxon>Agaricomycotina</taxon>
        <taxon>Agaricomycetes</taxon>
        <taxon>Agaricomycetidae</taxon>
        <taxon>Agaricales</taxon>
        <taxon>Marasmiineae</taxon>
        <taxon>Omphalotaceae</taxon>
        <taxon>Collybiopsis</taxon>
        <taxon>Collybiopsis luxurians</taxon>
    </lineage>
</organism>
<dbReference type="GO" id="GO:1990189">
    <property type="term" value="F:protein N-terminal-serine acetyltransferase activity"/>
    <property type="evidence" value="ECO:0007669"/>
    <property type="project" value="TreeGrafter"/>
</dbReference>
<dbReference type="PROSITE" id="PS51186">
    <property type="entry name" value="GNAT"/>
    <property type="match status" value="1"/>
</dbReference>
<reference evidence="2 3" key="1">
    <citation type="submission" date="2014-04" db="EMBL/GenBank/DDBJ databases">
        <title>Evolutionary Origins and Diversification of the Mycorrhizal Mutualists.</title>
        <authorList>
            <consortium name="DOE Joint Genome Institute"/>
            <consortium name="Mycorrhizal Genomics Consortium"/>
            <person name="Kohler A."/>
            <person name="Kuo A."/>
            <person name="Nagy L.G."/>
            <person name="Floudas D."/>
            <person name="Copeland A."/>
            <person name="Barry K.W."/>
            <person name="Cichocki N."/>
            <person name="Veneault-Fourrey C."/>
            <person name="LaButti K."/>
            <person name="Lindquist E.A."/>
            <person name="Lipzen A."/>
            <person name="Lundell T."/>
            <person name="Morin E."/>
            <person name="Murat C."/>
            <person name="Riley R."/>
            <person name="Ohm R."/>
            <person name="Sun H."/>
            <person name="Tunlid A."/>
            <person name="Henrissat B."/>
            <person name="Grigoriev I.V."/>
            <person name="Hibbett D.S."/>
            <person name="Martin F."/>
        </authorList>
    </citation>
    <scope>NUCLEOTIDE SEQUENCE [LARGE SCALE GENOMIC DNA]</scope>
    <source>
        <strain evidence="2 3">FD-317 M1</strain>
    </source>
</reference>
<proteinExistence type="predicted"/>